<dbReference type="GO" id="GO:0016020">
    <property type="term" value="C:membrane"/>
    <property type="evidence" value="ECO:0007669"/>
    <property type="project" value="UniProtKB-SubCell"/>
</dbReference>
<organism evidence="6 7">
    <name type="scientific">Tothia fuscella</name>
    <dbReference type="NCBI Taxonomy" id="1048955"/>
    <lineage>
        <taxon>Eukaryota</taxon>
        <taxon>Fungi</taxon>
        <taxon>Dikarya</taxon>
        <taxon>Ascomycota</taxon>
        <taxon>Pezizomycotina</taxon>
        <taxon>Dothideomycetes</taxon>
        <taxon>Pleosporomycetidae</taxon>
        <taxon>Venturiales</taxon>
        <taxon>Cylindrosympodiaceae</taxon>
        <taxon>Tothia</taxon>
    </lineage>
</organism>
<dbReference type="InterPro" id="IPR013636">
    <property type="entry name" value="ARMH3_C"/>
</dbReference>
<evidence type="ECO:0000259" key="5">
    <source>
        <dbReference type="SMART" id="SM01158"/>
    </source>
</evidence>
<evidence type="ECO:0000256" key="1">
    <source>
        <dbReference type="ARBA" id="ARBA00004370"/>
    </source>
</evidence>
<protein>
    <submittedName>
        <fullName evidence="6">DUF1741-domain-containing protein</fullName>
    </submittedName>
</protein>
<dbReference type="Pfam" id="PF08427">
    <property type="entry name" value="ARMH3_C"/>
    <property type="match status" value="1"/>
</dbReference>
<gene>
    <name evidence="6" type="ORF">EJ08DRAFT_629333</name>
</gene>
<dbReference type="Proteomes" id="UP000800235">
    <property type="component" value="Unassembled WGS sequence"/>
</dbReference>
<keyword evidence="3" id="KW-1133">Transmembrane helix</keyword>
<evidence type="ECO:0000256" key="4">
    <source>
        <dbReference type="ARBA" id="ARBA00023136"/>
    </source>
</evidence>
<dbReference type="GO" id="GO:0005829">
    <property type="term" value="C:cytosol"/>
    <property type="evidence" value="ECO:0007669"/>
    <property type="project" value="TreeGrafter"/>
</dbReference>
<evidence type="ECO:0000256" key="2">
    <source>
        <dbReference type="ARBA" id="ARBA00022692"/>
    </source>
</evidence>
<dbReference type="OrthoDB" id="2012278at2759"/>
<comment type="caution">
    <text evidence="6">The sequence shown here is derived from an EMBL/GenBank/DDBJ whole genome shotgun (WGS) entry which is preliminary data.</text>
</comment>
<feature type="domain" description="Armadillo-like helical" evidence="5">
    <location>
        <begin position="402"/>
        <end position="626"/>
    </location>
</feature>
<evidence type="ECO:0000256" key="3">
    <source>
        <dbReference type="ARBA" id="ARBA00022989"/>
    </source>
</evidence>
<evidence type="ECO:0000313" key="7">
    <source>
        <dbReference type="Proteomes" id="UP000800235"/>
    </source>
</evidence>
<proteinExistence type="predicted"/>
<name>A0A9P4NXP0_9PEZI</name>
<sequence>MEASPLSQQTRPESFQPKVVRLYESLFKDEDDVQKSEGFWLELFLLKPDPKSLRSLLTDLSADDLLHLQAHPQQLVLRAVQRIKAGVEPSDENALDTLTIFLGAVLNKRYTNPSSDIISVLAGLHDADAVFSDLVAALDLGIRSGRNVRLRLKAVKAALAMTSGAYSTGLVSYFTHRDLFPSLMKFVQDSEDDVQNLHPFVLLGLLANYNKFEFQNPYRLRLDDFVNDGIIRKVVYCVGATCALARDKYVAVQEDLPEGWNFSSTLAYIGLGSLTSASSAKPAAPTLTVEEAKSRFAVLPGPEAAILLSTYDFAHANKLFCFNLVTLPAATKTDPPPINSFLSLTSYLIQHAHRSTRASLYTYINLFTLQILIEDQVLAKRICSEESKTHIRLCRQRQPFLPLVRGERVLAATVLDIAVDGINHNLRRRLDVELYVLCLGILLRTVSFLSRSRTRIAYHWSELWRSLLSFIRFLNTYATDIKPLPNSKTMVSTLVNLIALSLSTGESFLPDTASYDDLFYKLVETGDILTKFRDAYDLSKTSNGAVGSIDTLITVSRHYHDLLEGKGGAKRLSPREVGKVIQGGYETLSIQAKEGLDHWERFREGDCRGVLKRVGKAAVDDAKGLILGKEV</sequence>
<dbReference type="AlphaFoldDB" id="A0A9P4NXP0"/>
<reference evidence="6" key="1">
    <citation type="journal article" date="2020" name="Stud. Mycol.">
        <title>101 Dothideomycetes genomes: a test case for predicting lifestyles and emergence of pathogens.</title>
        <authorList>
            <person name="Haridas S."/>
            <person name="Albert R."/>
            <person name="Binder M."/>
            <person name="Bloem J."/>
            <person name="Labutti K."/>
            <person name="Salamov A."/>
            <person name="Andreopoulos B."/>
            <person name="Baker S."/>
            <person name="Barry K."/>
            <person name="Bills G."/>
            <person name="Bluhm B."/>
            <person name="Cannon C."/>
            <person name="Castanera R."/>
            <person name="Culley D."/>
            <person name="Daum C."/>
            <person name="Ezra D."/>
            <person name="Gonzalez J."/>
            <person name="Henrissat B."/>
            <person name="Kuo A."/>
            <person name="Liang C."/>
            <person name="Lipzen A."/>
            <person name="Lutzoni F."/>
            <person name="Magnuson J."/>
            <person name="Mondo S."/>
            <person name="Nolan M."/>
            <person name="Ohm R."/>
            <person name="Pangilinan J."/>
            <person name="Park H.-J."/>
            <person name="Ramirez L."/>
            <person name="Alfaro M."/>
            <person name="Sun H."/>
            <person name="Tritt A."/>
            <person name="Yoshinaga Y."/>
            <person name="Zwiers L.-H."/>
            <person name="Turgeon B."/>
            <person name="Goodwin S."/>
            <person name="Spatafora J."/>
            <person name="Crous P."/>
            <person name="Grigoriev I."/>
        </authorList>
    </citation>
    <scope>NUCLEOTIDE SEQUENCE</scope>
    <source>
        <strain evidence="6">CBS 130266</strain>
    </source>
</reference>
<dbReference type="InterPro" id="IPR039868">
    <property type="entry name" value="ARMD3-like"/>
</dbReference>
<comment type="subcellular location">
    <subcellularLocation>
        <location evidence="1">Membrane</location>
    </subcellularLocation>
</comment>
<dbReference type="EMBL" id="MU007022">
    <property type="protein sequence ID" value="KAF2433094.1"/>
    <property type="molecule type" value="Genomic_DNA"/>
</dbReference>
<dbReference type="PANTHER" id="PTHR13608">
    <property type="entry name" value="ARMADILLO-LIKE HELICAL DOMAIN-CONTAINING PROTEIN 3"/>
    <property type="match status" value="1"/>
</dbReference>
<accession>A0A9P4NXP0</accession>
<evidence type="ECO:0000313" key="6">
    <source>
        <dbReference type="EMBL" id="KAF2433094.1"/>
    </source>
</evidence>
<dbReference type="SMART" id="SM01158">
    <property type="entry name" value="DUF1741"/>
    <property type="match status" value="1"/>
</dbReference>
<keyword evidence="2" id="KW-0812">Transmembrane</keyword>
<keyword evidence="7" id="KW-1185">Reference proteome</keyword>
<keyword evidence="4" id="KW-0472">Membrane</keyword>
<dbReference type="PANTHER" id="PTHR13608:SF3">
    <property type="entry name" value="ARMADILLO-LIKE HELICAL DOMAIN-CONTAINING PROTEIN 3"/>
    <property type="match status" value="1"/>
</dbReference>